<dbReference type="GO" id="GO:0009007">
    <property type="term" value="F:site-specific DNA-methyltransferase (adenine-specific) activity"/>
    <property type="evidence" value="ECO:0007669"/>
    <property type="project" value="UniProtKB-EC"/>
</dbReference>
<dbReference type="EC" id="2.1.1.72" evidence="6"/>
<dbReference type="EMBL" id="CYZO01000040">
    <property type="protein sequence ID" value="CUO38656.1"/>
    <property type="molecule type" value="Genomic_DNA"/>
</dbReference>
<evidence type="ECO:0000256" key="3">
    <source>
        <dbReference type="ARBA" id="ARBA00022679"/>
    </source>
</evidence>
<dbReference type="PRINTS" id="PR00506">
    <property type="entry name" value="D21N6MTFRASE"/>
</dbReference>
<dbReference type="InterPro" id="IPR029063">
    <property type="entry name" value="SAM-dependent_MTases_sf"/>
</dbReference>
<sequence>MPIKYVPFIPEPVEGQAVLGNFNRILRYKGADDVSMTLQRGMPLYEMEKQETVGENSDGNMVIRGECVSACAYLKEQGIQVDLVYIDPPFASGADYAKKVYIRRNPKVAEVIAQAEQELDVDELKAFEEKMYGDVWDKEKYLNWMYENLMAIKSVMSENASIYVHIDWHIGHYVKILLDEVFGEDNFRNEITWVRTASHNDSKQNYSRVKDSIFFYSRSEEYPFNIQYTPYTEEYIADEWTKAPSGRYYKFENMLDPQNKMAAYDFHGTVARWRTTPEKFEELWNAPQTEVPNSHGRVRLGKNGKPIKRCRIVFMDELPGVPLNDNWSDIAYVAGRSAESANYSTQKPEALLNRIITSSSNENMIVADFFGGSGVTAAVANKLARKFIHCDIGLNSVQTTRDRLVADGAEFDVLEIKDGVQLYRNPVQTMDKIKFLIPGLKNEDSLDSFWEGAISDSKLGTIPAYVPNLMDSASKLLDKVTMNRIIHQAIPELDNDIKKVIVYYIDITDEVEIMNFIKEDDSTTVEIELRDLKSILDDVVIGDYAEFHAEEIAGGYAVAIDKFMSDRVLSKITEFNQKAFLNSSAKKPYKSIEISEEGLELIEFLSLDCTANGGEWHSDSEIKIDKNGYVIVDGNKTKEFWDGYIRSKKKPLRLKIRNICGDETVWEV</sequence>
<dbReference type="InterPro" id="IPR002295">
    <property type="entry name" value="N4/N6-MTase_EcoPI_Mod-like"/>
</dbReference>
<comment type="similarity">
    <text evidence="1">Belongs to the N(4)/N(6)-methyltransferase family.</text>
</comment>
<dbReference type="InterPro" id="IPR002941">
    <property type="entry name" value="DNA_methylase_N4/N6"/>
</dbReference>
<dbReference type="SUPFAM" id="SSF53335">
    <property type="entry name" value="S-adenosyl-L-methionine-dependent methyltransferases"/>
    <property type="match status" value="1"/>
</dbReference>
<dbReference type="Gene3D" id="3.40.50.150">
    <property type="entry name" value="Vaccinia Virus protein VP39"/>
    <property type="match status" value="1"/>
</dbReference>
<dbReference type="GO" id="GO:0003677">
    <property type="term" value="F:DNA binding"/>
    <property type="evidence" value="ECO:0007669"/>
    <property type="project" value="InterPro"/>
</dbReference>
<evidence type="ECO:0000256" key="5">
    <source>
        <dbReference type="ARBA" id="ARBA00022747"/>
    </source>
</evidence>
<gene>
    <name evidence="6" type="primary">mboIIM_2</name>
    <name evidence="6" type="ORF">ERS852456_02416</name>
</gene>
<keyword evidence="2 6" id="KW-0489">Methyltransferase</keyword>
<dbReference type="PROSITE" id="PS00092">
    <property type="entry name" value="N6_MTASE"/>
    <property type="match status" value="1"/>
</dbReference>
<reference evidence="6 7" key="1">
    <citation type="submission" date="2015-09" db="EMBL/GenBank/DDBJ databases">
        <authorList>
            <consortium name="Pathogen Informatics"/>
        </authorList>
    </citation>
    <scope>NUCLEOTIDE SEQUENCE [LARGE SCALE GENOMIC DNA]</scope>
    <source>
        <strain evidence="6 7">2789STDY5834841</strain>
    </source>
</reference>
<evidence type="ECO:0000313" key="6">
    <source>
        <dbReference type="EMBL" id="CUO38656.1"/>
    </source>
</evidence>
<dbReference type="AlphaFoldDB" id="A0A174EPY7"/>
<proteinExistence type="inferred from homology"/>
<evidence type="ECO:0000256" key="4">
    <source>
        <dbReference type="ARBA" id="ARBA00022691"/>
    </source>
</evidence>
<evidence type="ECO:0000256" key="1">
    <source>
        <dbReference type="ARBA" id="ARBA00006594"/>
    </source>
</evidence>
<dbReference type="GO" id="GO:0009307">
    <property type="term" value="P:DNA restriction-modification system"/>
    <property type="evidence" value="ECO:0007669"/>
    <property type="project" value="UniProtKB-KW"/>
</dbReference>
<organism evidence="6 7">
    <name type="scientific">[Ruminococcus] torques</name>
    <dbReference type="NCBI Taxonomy" id="33039"/>
    <lineage>
        <taxon>Bacteria</taxon>
        <taxon>Bacillati</taxon>
        <taxon>Bacillota</taxon>
        <taxon>Clostridia</taxon>
        <taxon>Lachnospirales</taxon>
        <taxon>Lachnospiraceae</taxon>
        <taxon>Mediterraneibacter</taxon>
    </lineage>
</organism>
<keyword evidence="3 6" id="KW-0808">Transferase</keyword>
<keyword evidence="4" id="KW-0949">S-adenosyl-L-methionine</keyword>
<dbReference type="GO" id="GO:0008170">
    <property type="term" value="F:N-methyltransferase activity"/>
    <property type="evidence" value="ECO:0007669"/>
    <property type="project" value="InterPro"/>
</dbReference>
<dbReference type="InterPro" id="IPR002052">
    <property type="entry name" value="DNA_methylase_N6_adenine_CS"/>
</dbReference>
<evidence type="ECO:0000256" key="2">
    <source>
        <dbReference type="ARBA" id="ARBA00022603"/>
    </source>
</evidence>
<dbReference type="Pfam" id="PF01555">
    <property type="entry name" value="N6_N4_Mtase"/>
    <property type="match status" value="1"/>
</dbReference>
<dbReference type="GO" id="GO:0032259">
    <property type="term" value="P:methylation"/>
    <property type="evidence" value="ECO:0007669"/>
    <property type="project" value="UniProtKB-KW"/>
</dbReference>
<keyword evidence="5" id="KW-0680">Restriction system</keyword>
<dbReference type="Proteomes" id="UP000095787">
    <property type="component" value="Unassembled WGS sequence"/>
</dbReference>
<protein>
    <submittedName>
        <fullName evidence="6">Modification methylase MboII</fullName>
        <ecNumber evidence="6">2.1.1.72</ecNumber>
    </submittedName>
</protein>
<name>A0A174EPY7_9FIRM</name>
<dbReference type="RefSeq" id="WP_009243563.1">
    <property type="nucleotide sequence ID" value="NZ_CYZO01000040.1"/>
</dbReference>
<evidence type="ECO:0000313" key="7">
    <source>
        <dbReference type="Proteomes" id="UP000095787"/>
    </source>
</evidence>
<accession>A0A174EPY7</accession>